<feature type="domain" description="YcxB-like C-terminal" evidence="2">
    <location>
        <begin position="75"/>
        <end position="135"/>
    </location>
</feature>
<evidence type="ECO:0000313" key="3">
    <source>
        <dbReference type="EMBL" id="BDS06228.1"/>
    </source>
</evidence>
<dbReference type="KEGG" id="osu:NT6N_12680"/>
<organism evidence="3">
    <name type="scientific">Oceaniferula spumae</name>
    <dbReference type="NCBI Taxonomy" id="2979115"/>
    <lineage>
        <taxon>Bacteria</taxon>
        <taxon>Pseudomonadati</taxon>
        <taxon>Verrucomicrobiota</taxon>
        <taxon>Verrucomicrobiia</taxon>
        <taxon>Verrucomicrobiales</taxon>
        <taxon>Verrucomicrobiaceae</taxon>
        <taxon>Oceaniferula</taxon>
    </lineage>
</organism>
<dbReference type="InterPro" id="IPR025588">
    <property type="entry name" value="YcxB-like_C"/>
</dbReference>
<keyword evidence="1" id="KW-1133">Transmembrane helix</keyword>
<evidence type="ECO:0000256" key="1">
    <source>
        <dbReference type="SAM" id="Phobius"/>
    </source>
</evidence>
<sequence>MWHRYRNWLMIRTFLSAAVMLAGAILIISEGLTPFSVLMLMVGTFALLRPLIWKVMHARNLRQLPGYGQTAYYTFTPDGLAIHGADGDANMKWSGLFETVSTKQGLLLYHGKKSYSWVPLEAFDSADDMKQVAEWANASQD</sequence>
<dbReference type="EMBL" id="AP026866">
    <property type="protein sequence ID" value="BDS06228.1"/>
    <property type="molecule type" value="Genomic_DNA"/>
</dbReference>
<keyword evidence="1" id="KW-0812">Transmembrane</keyword>
<dbReference type="AlphaFoldDB" id="A0AAT9FJT8"/>
<reference evidence="3" key="1">
    <citation type="submission" date="2024-07" db="EMBL/GenBank/DDBJ databases">
        <title>Complete genome sequence of Verrucomicrobiaceae bacterium NT6N.</title>
        <authorList>
            <person name="Huang C."/>
            <person name="Takami H."/>
            <person name="Hamasaki K."/>
        </authorList>
    </citation>
    <scope>NUCLEOTIDE SEQUENCE</scope>
    <source>
        <strain evidence="3">NT6N</strain>
    </source>
</reference>
<evidence type="ECO:0000259" key="2">
    <source>
        <dbReference type="Pfam" id="PF14317"/>
    </source>
</evidence>
<accession>A0AAT9FJT8</accession>
<protein>
    <recommendedName>
        <fullName evidence="2">YcxB-like C-terminal domain-containing protein</fullName>
    </recommendedName>
</protein>
<dbReference type="Pfam" id="PF14317">
    <property type="entry name" value="YcxB"/>
    <property type="match status" value="1"/>
</dbReference>
<feature type="transmembrane region" description="Helical" evidence="1">
    <location>
        <begin position="9"/>
        <end position="29"/>
    </location>
</feature>
<proteinExistence type="predicted"/>
<gene>
    <name evidence="3" type="ORF">NT6N_12680</name>
</gene>
<keyword evidence="1" id="KW-0472">Membrane</keyword>
<name>A0AAT9FJT8_9BACT</name>
<feature type="transmembrane region" description="Helical" evidence="1">
    <location>
        <begin position="35"/>
        <end position="52"/>
    </location>
</feature>